<feature type="compositionally biased region" description="Polar residues" evidence="1">
    <location>
        <begin position="158"/>
        <end position="169"/>
    </location>
</feature>
<proteinExistence type="predicted"/>
<feature type="compositionally biased region" description="Basic and acidic residues" evidence="1">
    <location>
        <begin position="197"/>
        <end position="221"/>
    </location>
</feature>
<sequence>MNEKVGPSSVAGQAGTRSRSPSSRRSQSDFSSVKPQSEGHDSLTRASADDNTLSLAIDDIGGQRSLPTTPEVNEDASTKSGTPSKVPTSVSPSTPTELTSHIAYDEDSSPSHEQHISIERRDSEKKDKEEKKDEPLLQRLFGSTPRSSSVEGRLESTGPGQQSAFQISSYEDRPSRPFSGGDDAGHPVSGTDESEPEGERTPRRPLKKEPSMKRVPPREVEPDPVPEFMRIQLNRVESKGQSVVYETEQEKGIKVDGKDKEIPRSQADVSVKETSMTELSDGAAVYRSESKDGHQKPSLNTISFNRKSVGNPALAFCPPPITNTSTAAPGSPKATVLVVSGNTSPLPMSTDVTSNAVSTSRNISNITTTSSTMISSSASRSITTITTPNNASVNKPVTAPIHGPTPQEETQPAVHLSHTSHTNVAGLQSKKVSRSPSSVSESEDVKPAEVTESKEGPVEISPLDIGAARRRFMSGGKDRPQAPATPPSQNVSSVSTAPVPSSPGTVSLLSKPSSAPATETRSAAPSFTVTVRTQSPSSVAHTDSQAPTTAVTNTLAENTVNTSVSGSPGKSEHGVAQQAAEDWRVLVGSAEKGG</sequence>
<dbReference type="EMBL" id="QCYY01003532">
    <property type="protein sequence ID" value="ROT62865.1"/>
    <property type="molecule type" value="Genomic_DNA"/>
</dbReference>
<feature type="compositionally biased region" description="Basic and acidic residues" evidence="1">
    <location>
        <begin position="109"/>
        <end position="136"/>
    </location>
</feature>
<feature type="region of interest" description="Disordered" evidence="1">
    <location>
        <begin position="239"/>
        <end position="276"/>
    </location>
</feature>
<protein>
    <submittedName>
        <fullName evidence="2">Uncharacterized protein</fullName>
    </submittedName>
</protein>
<feature type="compositionally biased region" description="Basic and acidic residues" evidence="1">
    <location>
        <begin position="248"/>
        <end position="263"/>
    </location>
</feature>
<evidence type="ECO:0000256" key="1">
    <source>
        <dbReference type="SAM" id="MobiDB-lite"/>
    </source>
</evidence>
<feature type="compositionally biased region" description="Low complexity" evidence="1">
    <location>
        <begin position="82"/>
        <end position="96"/>
    </location>
</feature>
<gene>
    <name evidence="2" type="ORF">C7M84_019273</name>
</gene>
<feature type="compositionally biased region" description="Polar residues" evidence="1">
    <location>
        <begin position="417"/>
        <end position="426"/>
    </location>
</feature>
<feature type="region of interest" description="Disordered" evidence="1">
    <location>
        <begin position="1"/>
        <end position="226"/>
    </location>
</feature>
<evidence type="ECO:0000313" key="2">
    <source>
        <dbReference type="EMBL" id="ROT62865.1"/>
    </source>
</evidence>
<feature type="region of interest" description="Disordered" evidence="1">
    <location>
        <begin position="386"/>
        <end position="581"/>
    </location>
</feature>
<keyword evidence="3" id="KW-1185">Reference proteome</keyword>
<feature type="compositionally biased region" description="Polar residues" evidence="1">
    <location>
        <begin position="508"/>
        <end position="568"/>
    </location>
</feature>
<feature type="compositionally biased region" description="Basic and acidic residues" evidence="1">
    <location>
        <begin position="443"/>
        <end position="457"/>
    </location>
</feature>
<organism evidence="2 3">
    <name type="scientific">Penaeus vannamei</name>
    <name type="common">Whiteleg shrimp</name>
    <name type="synonym">Litopenaeus vannamei</name>
    <dbReference type="NCBI Taxonomy" id="6689"/>
    <lineage>
        <taxon>Eukaryota</taxon>
        <taxon>Metazoa</taxon>
        <taxon>Ecdysozoa</taxon>
        <taxon>Arthropoda</taxon>
        <taxon>Crustacea</taxon>
        <taxon>Multicrustacea</taxon>
        <taxon>Malacostraca</taxon>
        <taxon>Eumalacostraca</taxon>
        <taxon>Eucarida</taxon>
        <taxon>Decapoda</taxon>
        <taxon>Dendrobranchiata</taxon>
        <taxon>Penaeoidea</taxon>
        <taxon>Penaeidae</taxon>
        <taxon>Penaeus</taxon>
    </lineage>
</organism>
<reference evidence="2 3" key="1">
    <citation type="submission" date="2018-04" db="EMBL/GenBank/DDBJ databases">
        <authorList>
            <person name="Zhang X."/>
            <person name="Yuan J."/>
            <person name="Li F."/>
            <person name="Xiang J."/>
        </authorList>
    </citation>
    <scope>NUCLEOTIDE SEQUENCE [LARGE SCALE GENOMIC DNA]</scope>
    <source>
        <tissue evidence="2">Muscle</tissue>
    </source>
</reference>
<evidence type="ECO:0000313" key="3">
    <source>
        <dbReference type="Proteomes" id="UP000283509"/>
    </source>
</evidence>
<reference evidence="2 3" key="2">
    <citation type="submission" date="2019-01" db="EMBL/GenBank/DDBJ databases">
        <title>The decoding of complex shrimp genome reveals the adaptation for benthos swimmer, frequently molting mechanism and breeding impact on genome.</title>
        <authorList>
            <person name="Sun Y."/>
            <person name="Gao Y."/>
            <person name="Yu Y."/>
        </authorList>
    </citation>
    <scope>NUCLEOTIDE SEQUENCE [LARGE SCALE GENOMIC DNA]</scope>
    <source>
        <tissue evidence="2">Muscle</tissue>
    </source>
</reference>
<accession>A0A423SF85</accession>
<feature type="compositionally biased region" description="Low complexity" evidence="1">
    <location>
        <begin position="491"/>
        <end position="507"/>
    </location>
</feature>
<feature type="compositionally biased region" description="Low complexity" evidence="1">
    <location>
        <begin position="17"/>
        <end position="32"/>
    </location>
</feature>
<dbReference type="OrthoDB" id="6621371at2759"/>
<name>A0A423SF85_PENVA</name>
<dbReference type="Proteomes" id="UP000283509">
    <property type="component" value="Unassembled WGS sequence"/>
</dbReference>
<comment type="caution">
    <text evidence="2">The sequence shown here is derived from an EMBL/GenBank/DDBJ whole genome shotgun (WGS) entry which is preliminary data.</text>
</comment>
<dbReference type="AlphaFoldDB" id="A0A423SF85"/>